<reference evidence="2" key="1">
    <citation type="journal article" date="2023" name="Nat. Plants">
        <title>Single-cell RNA sequencing provides a high-resolution roadmap for understanding the multicellular compartmentation of specialized metabolism.</title>
        <authorList>
            <person name="Sun S."/>
            <person name="Shen X."/>
            <person name="Li Y."/>
            <person name="Li Y."/>
            <person name="Wang S."/>
            <person name="Li R."/>
            <person name="Zhang H."/>
            <person name="Shen G."/>
            <person name="Guo B."/>
            <person name="Wei J."/>
            <person name="Xu J."/>
            <person name="St-Pierre B."/>
            <person name="Chen S."/>
            <person name="Sun C."/>
        </authorList>
    </citation>
    <scope>NUCLEOTIDE SEQUENCE [LARGE SCALE GENOMIC DNA]</scope>
</reference>
<dbReference type="EMBL" id="CM044707">
    <property type="protein sequence ID" value="KAI5652256.1"/>
    <property type="molecule type" value="Genomic_DNA"/>
</dbReference>
<accession>A0ACB9ZUT7</accession>
<evidence type="ECO:0000313" key="2">
    <source>
        <dbReference type="Proteomes" id="UP001060085"/>
    </source>
</evidence>
<organism evidence="1 2">
    <name type="scientific">Catharanthus roseus</name>
    <name type="common">Madagascar periwinkle</name>
    <name type="synonym">Vinca rosea</name>
    <dbReference type="NCBI Taxonomy" id="4058"/>
    <lineage>
        <taxon>Eukaryota</taxon>
        <taxon>Viridiplantae</taxon>
        <taxon>Streptophyta</taxon>
        <taxon>Embryophyta</taxon>
        <taxon>Tracheophyta</taxon>
        <taxon>Spermatophyta</taxon>
        <taxon>Magnoliopsida</taxon>
        <taxon>eudicotyledons</taxon>
        <taxon>Gunneridae</taxon>
        <taxon>Pentapetalae</taxon>
        <taxon>asterids</taxon>
        <taxon>lamiids</taxon>
        <taxon>Gentianales</taxon>
        <taxon>Apocynaceae</taxon>
        <taxon>Rauvolfioideae</taxon>
        <taxon>Vinceae</taxon>
        <taxon>Catharanthinae</taxon>
        <taxon>Catharanthus</taxon>
    </lineage>
</organism>
<keyword evidence="2" id="KW-1185">Reference proteome</keyword>
<proteinExistence type="predicted"/>
<protein>
    <submittedName>
        <fullName evidence="1">Uncharacterized protein</fullName>
    </submittedName>
</protein>
<evidence type="ECO:0000313" key="1">
    <source>
        <dbReference type="EMBL" id="KAI5652256.1"/>
    </source>
</evidence>
<gene>
    <name evidence="1" type="ORF">M9H77_29443</name>
</gene>
<comment type="caution">
    <text evidence="1">The sequence shown here is derived from an EMBL/GenBank/DDBJ whole genome shotgun (WGS) entry which is preliminary data.</text>
</comment>
<dbReference type="Proteomes" id="UP001060085">
    <property type="component" value="Linkage Group LG07"/>
</dbReference>
<sequence>MASRKWNTILFQLGILLFAFLLCPFPSQSAVCSIDLGSEWMKVAVVNLKPGQAPISIVINEMSKRKTPSLVAFHSGNRLIGEEASNLVARYPSKVYSHLRQFVSTPYEFTQKVLKSLYLNYQIVPDNSRGVAVFETGEGNGNYTAEEMVAMLLKYAVILAETHVKGNLKDCVITVPPYMGVPERKGLLAAAELAGINVLALVNEHSGAALQYGIDKDFSNGSRHVIFYDMGASSTYAALVYFSAYNAKEFGKTVSVNQFQVKEVRWDAELGGQDMELRLVEYFADEFNKQLANGFDVRTSPKAMAKLKKQVKRTKEILSANTVAPISVESLYHDRDFRSTITREKFEELCDDLWEKALIPLKEVLQLSGLKTDEIYAVELIGGATRVPKLQAKLQEFLGKQELDKHLDADEAIVLGASLHAANLSDGIKLNRKLGMIDGSTYGYFLYLDGPDLVRDETTRQLIVPRMKKLPSKMFRSIVHSKDFDVSLAYESEALVPPGASSLTFAQYAVSGLTEASEKYASRNLSSPIKANLHFSLSRSGTFALDRADAVIEITEWVEVPRKNLTVDNSTMSTANISLETGAKNASEESSEKSQMNDDNVNASDSNTNDNNVADLGMEKKLKRRTFRVPLKITEKTTGPARSFSKESYAEAKHKLEILDKKDEERKRTAELKNNLEGYIYTTREKLESEEFEKISSNEERQSFMEKLEEVQEWLYMDGEDAPASEFQERLDMLKAIGDPIFLRYNELTARPAALEHARQYLTDLQQIVRGWETEKSWLPRKRIDEVLSEAERVKSWLNEKEAEQQKNSLFSTPTFTSDEIYGKIFNIQDKVASVNRIPKPKPKVDKPVENETESNGDKEKSTDSSTTHEASQNDPKAEASNNSADTRSESHDEL</sequence>
<name>A0ACB9ZUT7_CATRO</name>